<evidence type="ECO:0000256" key="4">
    <source>
        <dbReference type="ARBA" id="ARBA00022723"/>
    </source>
</evidence>
<dbReference type="InterPro" id="IPR016064">
    <property type="entry name" value="NAD/diacylglycerol_kinase_sf"/>
</dbReference>
<dbReference type="Gene3D" id="3.40.50.10330">
    <property type="entry name" value="Probable inorganic polyphosphate/atp-NAD kinase, domain 1"/>
    <property type="match status" value="1"/>
</dbReference>
<dbReference type="NCBIfam" id="TIGR00147">
    <property type="entry name" value="YegS/Rv2252/BmrU family lipid kinase"/>
    <property type="match status" value="1"/>
</dbReference>
<keyword evidence="2" id="KW-0444">Lipid biosynthesis</keyword>
<keyword evidence="5" id="KW-0547">Nucleotide-binding</keyword>
<evidence type="ECO:0000256" key="9">
    <source>
        <dbReference type="ARBA" id="ARBA00023098"/>
    </source>
</evidence>
<dbReference type="STRING" id="555875.SAMN04488124_0761"/>
<keyword evidence="3" id="KW-0808">Transferase</keyword>
<evidence type="ECO:0000313" key="13">
    <source>
        <dbReference type="EMBL" id="SFR36372.1"/>
    </source>
</evidence>
<dbReference type="SMART" id="SM00046">
    <property type="entry name" value="DAGKc"/>
    <property type="match status" value="1"/>
</dbReference>
<dbReference type="InterPro" id="IPR050187">
    <property type="entry name" value="Lipid_Phosphate_FormReg"/>
</dbReference>
<keyword evidence="8" id="KW-0460">Magnesium</keyword>
<dbReference type="InterPro" id="IPR005218">
    <property type="entry name" value="Diacylglycerol/lipid_kinase"/>
</dbReference>
<dbReference type="Gene3D" id="2.60.200.40">
    <property type="match status" value="1"/>
</dbReference>
<evidence type="ECO:0000259" key="12">
    <source>
        <dbReference type="PROSITE" id="PS50146"/>
    </source>
</evidence>
<protein>
    <submittedName>
        <fullName evidence="13">Lipid kinase, YegS/Rv2252/BmrU family</fullName>
    </submittedName>
</protein>
<accession>A0A1I6G2I2</accession>
<dbReference type="Pfam" id="PF00781">
    <property type="entry name" value="DAGK_cat"/>
    <property type="match status" value="1"/>
</dbReference>
<sequence>MTTTADTDHSPTNNTWRIVLNPDSGSADHAERVRSLAAERGYTVRETRKAGDAATFVSEAVSEGVTRIAACGGDGTVHNVVDGLGRADALGEVTLGVLPGGTGNDFADNIGVESIDHAFELLESGETRRLDLGVADDELFTNSCIAGLTAQTSAETESEMKQRFGRLAYVVAGLQTVREFEPLRVEIDAEGASGTDAERWSGEALAILVGNARRFTGAGGQANVEDGLFEVTIVEEMPTSEMLTEAAVQRFFGGETDRVTHLRSDRLRVTSHEREQIEFSLDGEMREHHDLSMTVRPKALAVVVGERYDPSP</sequence>
<evidence type="ECO:0000313" key="14">
    <source>
        <dbReference type="Proteomes" id="UP000243250"/>
    </source>
</evidence>
<proteinExistence type="predicted"/>
<dbReference type="PANTHER" id="PTHR12358">
    <property type="entry name" value="SPHINGOSINE KINASE"/>
    <property type="match status" value="1"/>
</dbReference>
<dbReference type="InterPro" id="IPR045540">
    <property type="entry name" value="YegS/DAGK_C"/>
</dbReference>
<evidence type="ECO:0000256" key="8">
    <source>
        <dbReference type="ARBA" id="ARBA00022842"/>
    </source>
</evidence>
<dbReference type="InterPro" id="IPR001206">
    <property type="entry name" value="Diacylglycerol_kinase_cat_dom"/>
</dbReference>
<keyword evidence="6 13" id="KW-0418">Kinase</keyword>
<keyword evidence="9" id="KW-0443">Lipid metabolism</keyword>
<dbReference type="GO" id="GO:0016301">
    <property type="term" value="F:kinase activity"/>
    <property type="evidence" value="ECO:0007669"/>
    <property type="project" value="UniProtKB-KW"/>
</dbReference>
<dbReference type="RefSeq" id="WP_089876879.1">
    <property type="nucleotide sequence ID" value="NZ_FOYS01000001.1"/>
</dbReference>
<dbReference type="GO" id="GO:0005524">
    <property type="term" value="F:ATP binding"/>
    <property type="evidence" value="ECO:0007669"/>
    <property type="project" value="UniProtKB-KW"/>
</dbReference>
<evidence type="ECO:0000256" key="3">
    <source>
        <dbReference type="ARBA" id="ARBA00022679"/>
    </source>
</evidence>
<evidence type="ECO:0000256" key="11">
    <source>
        <dbReference type="ARBA" id="ARBA00023264"/>
    </source>
</evidence>
<dbReference type="InterPro" id="IPR017438">
    <property type="entry name" value="ATP-NAD_kinase_N"/>
</dbReference>
<dbReference type="PROSITE" id="PS50146">
    <property type="entry name" value="DAGK"/>
    <property type="match status" value="1"/>
</dbReference>
<evidence type="ECO:0000256" key="5">
    <source>
        <dbReference type="ARBA" id="ARBA00022741"/>
    </source>
</evidence>
<dbReference type="EMBL" id="FOYS01000001">
    <property type="protein sequence ID" value="SFR36372.1"/>
    <property type="molecule type" value="Genomic_DNA"/>
</dbReference>
<dbReference type="PANTHER" id="PTHR12358:SF106">
    <property type="entry name" value="LIPID KINASE YEGS"/>
    <property type="match status" value="1"/>
</dbReference>
<dbReference type="AlphaFoldDB" id="A0A1I6G2I2"/>
<name>A0A1I6G2I2_9EURY</name>
<evidence type="ECO:0000256" key="7">
    <source>
        <dbReference type="ARBA" id="ARBA00022840"/>
    </source>
</evidence>
<gene>
    <name evidence="13" type="ORF">SAMN04488124_0761</name>
</gene>
<organism evidence="13 14">
    <name type="scientific">Halogeometricum limi</name>
    <dbReference type="NCBI Taxonomy" id="555875"/>
    <lineage>
        <taxon>Archaea</taxon>
        <taxon>Methanobacteriati</taxon>
        <taxon>Methanobacteriota</taxon>
        <taxon>Stenosarchaea group</taxon>
        <taxon>Halobacteria</taxon>
        <taxon>Halobacteriales</taxon>
        <taxon>Haloferacaceae</taxon>
        <taxon>Halogeometricum</taxon>
    </lineage>
</organism>
<dbReference type="Pfam" id="PF19279">
    <property type="entry name" value="YegS_C"/>
    <property type="match status" value="1"/>
</dbReference>
<dbReference type="Proteomes" id="UP000243250">
    <property type="component" value="Unassembled WGS sequence"/>
</dbReference>
<dbReference type="OrthoDB" id="57577at2157"/>
<keyword evidence="7" id="KW-0067">ATP-binding</keyword>
<dbReference type="GO" id="GO:0046872">
    <property type="term" value="F:metal ion binding"/>
    <property type="evidence" value="ECO:0007669"/>
    <property type="project" value="UniProtKB-KW"/>
</dbReference>
<feature type="domain" description="DAGKc" evidence="12">
    <location>
        <begin position="11"/>
        <end position="139"/>
    </location>
</feature>
<dbReference type="GO" id="GO:0008654">
    <property type="term" value="P:phospholipid biosynthetic process"/>
    <property type="evidence" value="ECO:0007669"/>
    <property type="project" value="UniProtKB-KW"/>
</dbReference>
<keyword evidence="11" id="KW-1208">Phospholipid metabolism</keyword>
<dbReference type="SUPFAM" id="SSF111331">
    <property type="entry name" value="NAD kinase/diacylglycerol kinase-like"/>
    <property type="match status" value="1"/>
</dbReference>
<reference evidence="14" key="1">
    <citation type="submission" date="2016-10" db="EMBL/GenBank/DDBJ databases">
        <authorList>
            <person name="Varghese N."/>
            <person name="Submissions S."/>
        </authorList>
    </citation>
    <scope>NUCLEOTIDE SEQUENCE [LARGE SCALE GENOMIC DNA]</scope>
    <source>
        <strain evidence="14">CGMCC 1.8711</strain>
    </source>
</reference>
<evidence type="ECO:0000256" key="2">
    <source>
        <dbReference type="ARBA" id="ARBA00022516"/>
    </source>
</evidence>
<evidence type="ECO:0000256" key="10">
    <source>
        <dbReference type="ARBA" id="ARBA00023209"/>
    </source>
</evidence>
<keyword evidence="14" id="KW-1185">Reference proteome</keyword>
<keyword evidence="4" id="KW-0479">Metal-binding</keyword>
<keyword evidence="10" id="KW-0594">Phospholipid biosynthesis</keyword>
<dbReference type="GO" id="GO:0005886">
    <property type="term" value="C:plasma membrane"/>
    <property type="evidence" value="ECO:0007669"/>
    <property type="project" value="TreeGrafter"/>
</dbReference>
<evidence type="ECO:0000256" key="6">
    <source>
        <dbReference type="ARBA" id="ARBA00022777"/>
    </source>
</evidence>
<comment type="cofactor">
    <cofactor evidence="1">
        <name>Mg(2+)</name>
        <dbReference type="ChEBI" id="CHEBI:18420"/>
    </cofactor>
</comment>
<evidence type="ECO:0000256" key="1">
    <source>
        <dbReference type="ARBA" id="ARBA00001946"/>
    </source>
</evidence>